<dbReference type="OMA" id="GSCDYFS"/>
<evidence type="ECO:0000259" key="7">
    <source>
        <dbReference type="Pfam" id="PF14768"/>
    </source>
</evidence>
<dbReference type="GeneID" id="141448045"/>
<evidence type="ECO:0000313" key="9">
    <source>
        <dbReference type="EnsemblMetazoa" id="RPRC015434-PA"/>
    </source>
</evidence>
<evidence type="ECO:0000256" key="3">
    <source>
        <dbReference type="ARBA" id="ARBA00022771"/>
    </source>
</evidence>
<dbReference type="GO" id="GO:0005634">
    <property type="term" value="C:nucleus"/>
    <property type="evidence" value="ECO:0007669"/>
    <property type="project" value="UniProtKB-SubCell"/>
</dbReference>
<dbReference type="STRING" id="13249.R4G855"/>
<reference evidence="10" key="2">
    <citation type="submission" date="2015-04" db="EMBL/GenBank/DDBJ databases">
        <authorList>
            <person name="Wilson R.K."/>
            <person name="Warren W."/>
            <person name="Dotson E."/>
            <person name="Oliveira P.L."/>
        </authorList>
    </citation>
    <scope>NUCLEOTIDE SEQUENCE</scope>
</reference>
<dbReference type="EMBL" id="GAHY01001562">
    <property type="protein sequence ID" value="JAA75948.1"/>
    <property type="molecule type" value="mRNA"/>
</dbReference>
<dbReference type="eggNOG" id="ENOG502R0QT">
    <property type="taxonomic scope" value="Eukaryota"/>
</dbReference>
<feature type="domain" description="RPA-interacting protein N-terminal" evidence="6">
    <location>
        <begin position="17"/>
        <end position="56"/>
    </location>
</feature>
<dbReference type="RefSeq" id="XP_073972184.1">
    <property type="nucleotide sequence ID" value="XM_074116083.1"/>
</dbReference>
<evidence type="ECO:0000256" key="2">
    <source>
        <dbReference type="ARBA" id="ARBA00022723"/>
    </source>
</evidence>
<dbReference type="VEuPathDB" id="VectorBase:RPRC015434"/>
<dbReference type="EMBL" id="ACPB03012369">
    <property type="status" value="NOT_ANNOTATED_CDS"/>
    <property type="molecule type" value="Genomic_DNA"/>
</dbReference>
<keyword evidence="4" id="KW-0862">Zinc</keyword>
<evidence type="ECO:0008006" key="11">
    <source>
        <dbReference type="Google" id="ProtNLM"/>
    </source>
</evidence>
<name>R4G855_RHOPR</name>
<dbReference type="InterPro" id="IPR028158">
    <property type="entry name" value="RPA_interact_N_dom"/>
</dbReference>
<evidence type="ECO:0000256" key="5">
    <source>
        <dbReference type="ARBA" id="ARBA00023242"/>
    </source>
</evidence>
<dbReference type="FunCoup" id="R4G855">
    <property type="interactions" value="731"/>
</dbReference>
<feature type="domain" description="RPA-interacting protein C-terminal" evidence="7">
    <location>
        <begin position="132"/>
        <end position="209"/>
    </location>
</feature>
<keyword evidence="3" id="KW-0863">Zinc-finger</keyword>
<keyword evidence="10" id="KW-1185">Reference proteome</keyword>
<keyword evidence="5" id="KW-0539">Nucleus</keyword>
<organism evidence="8">
    <name type="scientific">Rhodnius prolixus</name>
    <name type="common">Triatomid bug</name>
    <dbReference type="NCBI Taxonomy" id="13249"/>
    <lineage>
        <taxon>Eukaryota</taxon>
        <taxon>Metazoa</taxon>
        <taxon>Ecdysozoa</taxon>
        <taxon>Arthropoda</taxon>
        <taxon>Hexapoda</taxon>
        <taxon>Insecta</taxon>
        <taxon>Pterygota</taxon>
        <taxon>Neoptera</taxon>
        <taxon>Paraneoptera</taxon>
        <taxon>Hemiptera</taxon>
        <taxon>Heteroptera</taxon>
        <taxon>Panheteroptera</taxon>
        <taxon>Cimicomorpha</taxon>
        <taxon>Reduviidae</taxon>
        <taxon>Triatominae</taxon>
        <taxon>Rhodnius</taxon>
    </lineage>
</organism>
<dbReference type="GO" id="GO:0008270">
    <property type="term" value="F:zinc ion binding"/>
    <property type="evidence" value="ECO:0007669"/>
    <property type="project" value="UniProtKB-KW"/>
</dbReference>
<dbReference type="InterPro" id="IPR028159">
    <property type="entry name" value="RPA_interact_C_dom"/>
</dbReference>
<dbReference type="PANTHER" id="PTHR31742">
    <property type="entry name" value="RPA-INTERACTING PROTEIN RPAIN"/>
    <property type="match status" value="1"/>
</dbReference>
<dbReference type="EnsemblMetazoa" id="RPRC015434-RA">
    <property type="protein sequence ID" value="RPRC015434-PA"/>
    <property type="gene ID" value="RPRC015434"/>
</dbReference>
<evidence type="ECO:0000256" key="4">
    <source>
        <dbReference type="ARBA" id="ARBA00022833"/>
    </source>
</evidence>
<sequence length="213" mass="24778">MAGVIVSPSGCSQIGKRNALYKSRGASPTFKDILRDRCHLRIKARRSSLLEQFRSMKSNDELRTTLSNMLHEEVEDLKSERVKYMEIEDCQPMIDFNREQQNDEDKWIIEEYEKVLQEEEAMYNFEWDNEVICPLCEKAVLRLCDNGSIKCYKCSVEFPKVPSLMHLRDNISRVLTTHQEDCDDIAQFALIPDGNVVNLFLFCHLCGLFLQTV</sequence>
<dbReference type="InterPro" id="IPR028156">
    <property type="entry name" value="RIP"/>
</dbReference>
<dbReference type="GO" id="GO:0006606">
    <property type="term" value="P:protein import into nucleus"/>
    <property type="evidence" value="ECO:0007669"/>
    <property type="project" value="TreeGrafter"/>
</dbReference>
<dbReference type="PANTHER" id="PTHR31742:SF1">
    <property type="entry name" value="RPA-INTERACTING PROTEIN"/>
    <property type="match status" value="1"/>
</dbReference>
<protein>
    <recommendedName>
        <fullName evidence="11">RPA-interacting protein C-terminal domain-containing protein</fullName>
    </recommendedName>
</protein>
<reference evidence="9" key="3">
    <citation type="submission" date="2015-05" db="UniProtKB">
        <authorList>
            <consortium name="EnsemblMetazoa"/>
        </authorList>
    </citation>
    <scope>IDENTIFICATION</scope>
</reference>
<comment type="subcellular location">
    <subcellularLocation>
        <location evidence="1">Nucleus</location>
    </subcellularLocation>
</comment>
<dbReference type="HOGENOM" id="CLU_086690_1_0_1"/>
<reference evidence="8" key="1">
    <citation type="submission" date="2013-04" db="EMBL/GenBank/DDBJ databases">
        <title>An insight into the transcriptome of the digestive tract of the blood sucking bug, Rhodnius prolixus.</title>
        <authorList>
            <person name="Ribeiro J.M.C."/>
            <person name="Genta F.A."/>
            <person name="Sorgine M.H.F."/>
            <person name="Paiva-Silva G.O."/>
            <person name="Majerowicz D."/>
            <person name="Medeiros M."/>
            <person name="Koerich L."/>
            <person name="Terra W.R."/>
            <person name="Ferreira C."/>
            <person name="Pimentel A.C."/>
            <person name="Bisch P.M."/>
            <person name="Diniz M.M.P."/>
            <person name="Nascimento R."/>
            <person name="Salmon D."/>
            <person name="Silber A.M."/>
            <person name="Alves M."/>
            <person name="Oliveira M.F."/>
            <person name="Gondim K.C."/>
            <person name="Silva Neto M.A.C."/>
            <person name="Atella G.C."/>
            <person name="Araujo H."/>
            <person name="Dias F.S."/>
            <person name="Polycarpo C.R."/>
            <person name="Fampa P."/>
            <person name="Melo A.C."/>
            <person name="Tanaka A.S."/>
            <person name="Balczun C."/>
            <person name="Oliveira J.H.M."/>
            <person name="Goncalves R."/>
            <person name="Lazoski C."/>
            <person name="Pereira M.A."/>
            <person name="Rivera-Pomar R."/>
            <person name="Diambra L."/>
            <person name="Schaub G.A."/>
            <person name="Garcia E.S."/>
            <person name="Azambuja P."/>
            <person name="Braz G.R.C."/>
            <person name="Oliveira P.L."/>
        </authorList>
    </citation>
    <scope>NUCLEOTIDE SEQUENCE</scope>
</reference>
<keyword evidence="2" id="KW-0479">Metal-binding</keyword>
<evidence type="ECO:0000313" key="8">
    <source>
        <dbReference type="EMBL" id="JAA75948.1"/>
    </source>
</evidence>
<dbReference type="Proteomes" id="UP000015103">
    <property type="component" value="Unassembled WGS sequence"/>
</dbReference>
<evidence type="ECO:0000256" key="1">
    <source>
        <dbReference type="ARBA" id="ARBA00004123"/>
    </source>
</evidence>
<evidence type="ECO:0000259" key="6">
    <source>
        <dbReference type="Pfam" id="PF14766"/>
    </source>
</evidence>
<dbReference type="Pfam" id="PF14768">
    <property type="entry name" value="RPA_interact_C"/>
    <property type="match status" value="1"/>
</dbReference>
<accession>R4G855</accession>
<dbReference type="InParanoid" id="R4G855"/>
<evidence type="ECO:0000313" key="10">
    <source>
        <dbReference type="Proteomes" id="UP000015103"/>
    </source>
</evidence>
<dbReference type="Pfam" id="PF14766">
    <property type="entry name" value="RPA_interact_N"/>
    <property type="match status" value="1"/>
</dbReference>
<dbReference type="AlphaFoldDB" id="R4G855"/>
<proteinExistence type="evidence at transcript level"/>